<keyword evidence="4" id="KW-0472">Membrane</keyword>
<dbReference type="AlphaFoldDB" id="A0A372DSN1"/>
<dbReference type="PROSITE" id="PS00409">
    <property type="entry name" value="PROKAR_NTER_METHYL"/>
    <property type="match status" value="1"/>
</dbReference>
<keyword evidence="3" id="KW-0281">Fimbrium</keyword>
<sequence length="155" mass="15958">MKKLQQGFTLIELMIVIAILGILMAIAIPAYQDYTVRTKVSEGINLAASAKLAVSETYQSEGTLPDSNGEAGLAADTEIVGNDVGSVCVGTTGCADAASAAGIIKIHYTSSEDKIDGESLGLSPVTTSGEGSITWICGNPADTTVDARFRPGSCR</sequence>
<keyword evidence="2" id="KW-0488">Methylation</keyword>
<dbReference type="PANTHER" id="PTHR30093">
    <property type="entry name" value="GENERAL SECRETION PATHWAY PROTEIN G"/>
    <property type="match status" value="1"/>
</dbReference>
<keyword evidence="6" id="KW-1185">Reference proteome</keyword>
<organism evidence="5 6">
    <name type="scientific">Cognatiluteimonas weifangensis</name>
    <dbReference type="NCBI Taxonomy" id="2303539"/>
    <lineage>
        <taxon>Bacteria</taxon>
        <taxon>Pseudomonadati</taxon>
        <taxon>Pseudomonadota</taxon>
        <taxon>Gammaproteobacteria</taxon>
        <taxon>Lysobacterales</taxon>
        <taxon>Lysobacteraceae</taxon>
        <taxon>Cognatiluteimonas</taxon>
    </lineage>
</organism>
<dbReference type="Pfam" id="PF07963">
    <property type="entry name" value="N_methyl"/>
    <property type="match status" value="1"/>
</dbReference>
<dbReference type="PANTHER" id="PTHR30093:SF34">
    <property type="entry name" value="PREPILIN PEPTIDASE-DEPENDENT PROTEIN D"/>
    <property type="match status" value="1"/>
</dbReference>
<dbReference type="GO" id="GO:0043107">
    <property type="term" value="P:type IV pilus-dependent motility"/>
    <property type="evidence" value="ECO:0007669"/>
    <property type="project" value="TreeGrafter"/>
</dbReference>
<evidence type="ECO:0000256" key="4">
    <source>
        <dbReference type="SAM" id="Phobius"/>
    </source>
</evidence>
<evidence type="ECO:0000313" key="5">
    <source>
        <dbReference type="EMBL" id="RFP62583.1"/>
    </source>
</evidence>
<dbReference type="GO" id="GO:0044096">
    <property type="term" value="C:type IV pilus"/>
    <property type="evidence" value="ECO:0007669"/>
    <property type="project" value="TreeGrafter"/>
</dbReference>
<dbReference type="InterPro" id="IPR045584">
    <property type="entry name" value="Pilin-like"/>
</dbReference>
<evidence type="ECO:0000256" key="3">
    <source>
        <dbReference type="RuleBase" id="RU000389"/>
    </source>
</evidence>
<comment type="similarity">
    <text evidence="1 3">Belongs to the N-Me-Phe pilin family.</text>
</comment>
<protein>
    <submittedName>
        <fullName evidence="5">Pilin</fullName>
    </submittedName>
</protein>
<evidence type="ECO:0000256" key="1">
    <source>
        <dbReference type="ARBA" id="ARBA00005233"/>
    </source>
</evidence>
<dbReference type="GO" id="GO:0007155">
    <property type="term" value="P:cell adhesion"/>
    <property type="evidence" value="ECO:0007669"/>
    <property type="project" value="InterPro"/>
</dbReference>
<dbReference type="Gene3D" id="3.30.700.10">
    <property type="entry name" value="Glycoprotein, Type 4 Pilin"/>
    <property type="match status" value="1"/>
</dbReference>
<comment type="caution">
    <text evidence="5">The sequence shown here is derived from an EMBL/GenBank/DDBJ whole genome shotgun (WGS) entry which is preliminary data.</text>
</comment>
<proteinExistence type="inferred from homology"/>
<dbReference type="NCBIfam" id="TIGR02532">
    <property type="entry name" value="IV_pilin_GFxxxE"/>
    <property type="match status" value="1"/>
</dbReference>
<gene>
    <name evidence="5" type="ORF">D0Y53_01595</name>
</gene>
<dbReference type="InterPro" id="IPR001082">
    <property type="entry name" value="Pilin"/>
</dbReference>
<feature type="transmembrane region" description="Helical" evidence="4">
    <location>
        <begin position="7"/>
        <end position="31"/>
    </location>
</feature>
<reference evidence="5 6" key="1">
    <citation type="submission" date="2018-08" db="EMBL/GenBank/DDBJ databases">
        <title>Lysobacter weifangensis sp. nov., a new member of the family 'Xanthomonadaceae', isolated from soil in a farmland.</title>
        <authorList>
            <person name="Zhao H."/>
        </authorList>
    </citation>
    <scope>NUCLEOTIDE SEQUENCE [LARGE SCALE GENOMIC DNA]</scope>
    <source>
        <strain evidence="5 6">WF-2</strain>
    </source>
</reference>
<dbReference type="SUPFAM" id="SSF54523">
    <property type="entry name" value="Pili subunits"/>
    <property type="match status" value="1"/>
</dbReference>
<dbReference type="Proteomes" id="UP000262917">
    <property type="component" value="Unassembled WGS sequence"/>
</dbReference>
<keyword evidence="4" id="KW-0812">Transmembrane</keyword>
<evidence type="ECO:0000313" key="6">
    <source>
        <dbReference type="Proteomes" id="UP000262917"/>
    </source>
</evidence>
<dbReference type="EMBL" id="QVPD01000001">
    <property type="protein sequence ID" value="RFP62583.1"/>
    <property type="molecule type" value="Genomic_DNA"/>
</dbReference>
<keyword evidence="4" id="KW-1133">Transmembrane helix</keyword>
<evidence type="ECO:0000256" key="2">
    <source>
        <dbReference type="ARBA" id="ARBA00022481"/>
    </source>
</evidence>
<name>A0A372DSN1_9GAMM</name>
<accession>A0A372DSN1</accession>
<dbReference type="OrthoDB" id="5767514at2"/>
<dbReference type="Pfam" id="PF00114">
    <property type="entry name" value="Pilin"/>
    <property type="match status" value="1"/>
</dbReference>
<dbReference type="InterPro" id="IPR012902">
    <property type="entry name" value="N_methyl_site"/>
</dbReference>